<accession>A0A087V056</accession>
<protein>
    <submittedName>
        <fullName evidence="2">Uncharacterized protein</fullName>
    </submittedName>
</protein>
<organism evidence="2 3">
    <name type="scientific">Stegodyphus mimosarum</name>
    <name type="common">African social velvet spider</name>
    <dbReference type="NCBI Taxonomy" id="407821"/>
    <lineage>
        <taxon>Eukaryota</taxon>
        <taxon>Metazoa</taxon>
        <taxon>Ecdysozoa</taxon>
        <taxon>Arthropoda</taxon>
        <taxon>Chelicerata</taxon>
        <taxon>Arachnida</taxon>
        <taxon>Araneae</taxon>
        <taxon>Araneomorphae</taxon>
        <taxon>Entelegynae</taxon>
        <taxon>Eresoidea</taxon>
        <taxon>Eresidae</taxon>
        <taxon>Stegodyphus</taxon>
    </lineage>
</organism>
<dbReference type="Proteomes" id="UP000054359">
    <property type="component" value="Unassembled WGS sequence"/>
</dbReference>
<dbReference type="EMBL" id="KK122567">
    <property type="protein sequence ID" value="KFM82995.1"/>
    <property type="molecule type" value="Genomic_DNA"/>
</dbReference>
<gene>
    <name evidence="2" type="ORF">X975_02476</name>
</gene>
<evidence type="ECO:0000313" key="3">
    <source>
        <dbReference type="Proteomes" id="UP000054359"/>
    </source>
</evidence>
<reference evidence="2 3" key="1">
    <citation type="submission" date="2013-11" db="EMBL/GenBank/DDBJ databases">
        <title>Genome sequencing of Stegodyphus mimosarum.</title>
        <authorList>
            <person name="Bechsgaard J."/>
        </authorList>
    </citation>
    <scope>NUCLEOTIDE SEQUENCE [LARGE SCALE GENOMIC DNA]</scope>
</reference>
<feature type="transmembrane region" description="Helical" evidence="1">
    <location>
        <begin position="20"/>
        <end position="41"/>
    </location>
</feature>
<evidence type="ECO:0000256" key="1">
    <source>
        <dbReference type="SAM" id="Phobius"/>
    </source>
</evidence>
<proteinExistence type="predicted"/>
<keyword evidence="1" id="KW-0812">Transmembrane</keyword>
<dbReference type="AlphaFoldDB" id="A0A087V056"/>
<dbReference type="OrthoDB" id="241340at2759"/>
<feature type="non-terminal residue" evidence="2">
    <location>
        <position position="188"/>
    </location>
</feature>
<sequence>MHYISVFETESERVDLMKNLLSIIAYQSWCGVALLHFTFALSRMDSILAWDQKDLINMRKIILDLQRTQAQVFRAALEHCLLETCINFLDWNSISSNDLADLLMLFKTDVVLHSRPRNKLLMKLKEMFSSEACKLTLNEAYKYCAECIQRIDASFNNADAGFEITSSSDLKKTVRIFVLFLEAFLISS</sequence>
<keyword evidence="1" id="KW-0472">Membrane</keyword>
<keyword evidence="1" id="KW-1133">Transmembrane helix</keyword>
<evidence type="ECO:0000313" key="2">
    <source>
        <dbReference type="EMBL" id="KFM82995.1"/>
    </source>
</evidence>
<keyword evidence="3" id="KW-1185">Reference proteome</keyword>
<name>A0A087V056_STEMI</name>